<evidence type="ECO:0000313" key="3">
    <source>
        <dbReference type="Proteomes" id="UP000785783"/>
    </source>
</evidence>
<protein>
    <submittedName>
        <fullName evidence="2">Uncharacterized protein</fullName>
    </submittedName>
</protein>
<proteinExistence type="predicted"/>
<dbReference type="GO" id="GO:0090313">
    <property type="term" value="P:regulation of protein targeting to membrane"/>
    <property type="evidence" value="ECO:0007669"/>
    <property type="project" value="TreeGrafter"/>
</dbReference>
<feature type="compositionally biased region" description="Polar residues" evidence="1">
    <location>
        <begin position="1097"/>
        <end position="1113"/>
    </location>
</feature>
<dbReference type="EMBL" id="JADHOK010000039">
    <property type="protein sequence ID" value="MBL6761819.1"/>
    <property type="molecule type" value="Genomic_DNA"/>
</dbReference>
<feature type="region of interest" description="Disordered" evidence="1">
    <location>
        <begin position="1092"/>
        <end position="1113"/>
    </location>
</feature>
<dbReference type="InterPro" id="IPR052894">
    <property type="entry name" value="AsmA-related"/>
</dbReference>
<accession>A0A937L3R0</accession>
<dbReference type="PANTHER" id="PTHR30441:SF8">
    <property type="entry name" value="DUF748 DOMAIN-CONTAINING PROTEIN"/>
    <property type="match status" value="1"/>
</dbReference>
<reference evidence="2" key="1">
    <citation type="submission" date="2020-10" db="EMBL/GenBank/DDBJ databases">
        <title>Microbiome of the Black Sea water column analyzed by genome centric metagenomics.</title>
        <authorList>
            <person name="Cabello-Yeves P.J."/>
            <person name="Callieri C."/>
            <person name="Picazo A."/>
            <person name="Mehrshad M."/>
            <person name="Haro-Moreno J.M."/>
            <person name="Roda-Garcia J."/>
            <person name="Dzembekova N."/>
            <person name="Slabakova V."/>
            <person name="Slabakova N."/>
            <person name="Moncheva S."/>
            <person name="Rodriguez-Valera F."/>
        </authorList>
    </citation>
    <scope>NUCLEOTIDE SEQUENCE</scope>
    <source>
        <strain evidence="2">BS307-5m-G5</strain>
    </source>
</reference>
<name>A0A937L3R0_9PROT</name>
<dbReference type="Proteomes" id="UP000785783">
    <property type="component" value="Unassembled WGS sequence"/>
</dbReference>
<dbReference type="AlphaFoldDB" id="A0A937L3R0"/>
<comment type="caution">
    <text evidence="2">The sequence shown here is derived from an EMBL/GenBank/DDBJ whole genome shotgun (WGS) entry which is preliminary data.</text>
</comment>
<gene>
    <name evidence="2" type="ORF">ISQ19_03890</name>
</gene>
<evidence type="ECO:0000256" key="1">
    <source>
        <dbReference type="SAM" id="MobiDB-lite"/>
    </source>
</evidence>
<sequence length="1113" mass="117894">MIFLLLGVLVASVIVPNNVPLLPPVEEIEADLSARFAAAVEIEGPVRLRFVPRPQLIISDAKFTDTQRGEARFAATIPQLVVNLDVVELVQRRFVAAAVTLLNADVNLQLAERPAALLTAMHGQPLPPVGLLDSNLRITGLDPLRPKVETRIDAVSMTLAAQRGNGPMRITMRKTLPSGQSAGLQVSVGRRALATKIDVSLGLGVNEQLTFAGFVTGSEADWRLDGEVSLMSDDFLMAAMEARLPLRVLPEARRFQLSGLVSGSPIGLRADSLEISALNTVFRTRLALDWPRQPGETPFLDGRLTTGAVNLDLLRPSTDAPEPALLARIWQGFAPDLAAALEVEATRFTIGGETGTDLSAAIRQEAAVLSIDRLNLILPFNTALLASGAYERRALDDAPNAPDGEAATPRFTGNFSARSSDTLALLLWLGSQYDTDFSAFAEGVDEAALQRTSLVGDVVFDGAGLALNGLAGRIGNDYLSADITLPNLPNLQADMALQVNRFDLADWGIVESGAPGRDSSTASVWPQLNRLLGVLMGAADPQRILDFKLDVGRLFAGARALGPFAAQGRVADQQLRLDNLRLTDFNGADIALNGAMNYDAAPSYGGLAISVKSDSANWLHGPVMSRFASLDFNPSLASDIVTNITITAPDAAEWPKVIYNAKGDVGGLVANFAMTTPARSLAFVEAGTNITLSLTGAANDLAQAFFLPSVYDAAARGDMRLQLAAQSNDLFSVDADMGMAQDALSLNGTLRAATGGKLLSGAVAFNMADFLPLLAPQTDWQKVAASGEAQLNAAPGNIGFSGLEVRLGGGQISGEGVLQTGDGLPRLNMNLAGRGVDVGFVLPQRDENGWRTTPMNWSVLGRTNADIQFSAAELRLGDIDIDTLAGRLKLTEGVLEAPDLTAELMGGQMKADVLAEGGSLPPRFGLSAEFDRLNPNIFLLKQYGNRLVDAGFFGTLNLEGRGTTPRAMMASLTGILNYEVAPGNLTFFDAVGFGDSLSAPSFDGDADALVGDFVGMEELAFARGLGLAQMRDGVVEKASVDFVFAQGLNEARLEAAFDVVDLVMDAEMTLYPIDRQRPIIWRLTGDLTAPKIESDASPFNSGGASSATQPPAE</sequence>
<organism evidence="2 3">
    <name type="scientific">PS1 clade bacterium</name>
    <dbReference type="NCBI Taxonomy" id="2175152"/>
    <lineage>
        <taxon>Bacteria</taxon>
        <taxon>Pseudomonadati</taxon>
        <taxon>Pseudomonadota</taxon>
        <taxon>Alphaproteobacteria</taxon>
        <taxon>PS1 clade</taxon>
    </lineage>
</organism>
<dbReference type="GO" id="GO:0005886">
    <property type="term" value="C:plasma membrane"/>
    <property type="evidence" value="ECO:0007669"/>
    <property type="project" value="TreeGrafter"/>
</dbReference>
<evidence type="ECO:0000313" key="2">
    <source>
        <dbReference type="EMBL" id="MBL6761819.1"/>
    </source>
</evidence>
<dbReference type="PANTHER" id="PTHR30441">
    <property type="entry name" value="DUF748 DOMAIN-CONTAINING PROTEIN"/>
    <property type="match status" value="1"/>
</dbReference>